<comment type="caution">
    <text evidence="1">The sequence shown here is derived from an EMBL/GenBank/DDBJ whole genome shotgun (WGS) entry which is preliminary data.</text>
</comment>
<dbReference type="Proteomes" id="UP000439903">
    <property type="component" value="Unassembled WGS sequence"/>
</dbReference>
<dbReference type="EMBL" id="WTPW01000416">
    <property type="protein sequence ID" value="KAF0513377.1"/>
    <property type="molecule type" value="Genomic_DNA"/>
</dbReference>
<sequence>MYKELSYNIKNNSEDKLVAIIQRSYLFDASENKNDVYEDENNKESDDDLEISKHQVVVFVINNIVDLHH</sequence>
<protein>
    <submittedName>
        <fullName evidence="1">Uncharacterized protein</fullName>
    </submittedName>
</protein>
<accession>A0A8H4AMJ2</accession>
<evidence type="ECO:0000313" key="1">
    <source>
        <dbReference type="EMBL" id="KAF0513377.1"/>
    </source>
</evidence>
<organism evidence="1 2">
    <name type="scientific">Gigaspora margarita</name>
    <dbReference type="NCBI Taxonomy" id="4874"/>
    <lineage>
        <taxon>Eukaryota</taxon>
        <taxon>Fungi</taxon>
        <taxon>Fungi incertae sedis</taxon>
        <taxon>Mucoromycota</taxon>
        <taxon>Glomeromycotina</taxon>
        <taxon>Glomeromycetes</taxon>
        <taxon>Diversisporales</taxon>
        <taxon>Gigasporaceae</taxon>
        <taxon>Gigaspora</taxon>
    </lineage>
</organism>
<dbReference type="OrthoDB" id="2416567at2759"/>
<gene>
    <name evidence="1" type="ORF">F8M41_017792</name>
</gene>
<evidence type="ECO:0000313" key="2">
    <source>
        <dbReference type="Proteomes" id="UP000439903"/>
    </source>
</evidence>
<keyword evidence="2" id="KW-1185">Reference proteome</keyword>
<dbReference type="AlphaFoldDB" id="A0A8H4AMJ2"/>
<reference evidence="1 2" key="1">
    <citation type="journal article" date="2019" name="Environ. Microbiol.">
        <title>At the nexus of three kingdoms: the genome of the mycorrhizal fungus Gigaspora margarita provides insights into plant, endobacterial and fungal interactions.</title>
        <authorList>
            <person name="Venice F."/>
            <person name="Ghignone S."/>
            <person name="Salvioli di Fossalunga A."/>
            <person name="Amselem J."/>
            <person name="Novero M."/>
            <person name="Xianan X."/>
            <person name="Sedzielewska Toro K."/>
            <person name="Morin E."/>
            <person name="Lipzen A."/>
            <person name="Grigoriev I.V."/>
            <person name="Henrissat B."/>
            <person name="Martin F.M."/>
            <person name="Bonfante P."/>
        </authorList>
    </citation>
    <scope>NUCLEOTIDE SEQUENCE [LARGE SCALE GENOMIC DNA]</scope>
    <source>
        <strain evidence="1 2">BEG34</strain>
    </source>
</reference>
<name>A0A8H4AMJ2_GIGMA</name>
<proteinExistence type="predicted"/>